<keyword evidence="2" id="KW-1185">Reference proteome</keyword>
<comment type="caution">
    <text evidence="1">The sequence shown here is derived from an EMBL/GenBank/DDBJ whole genome shotgun (WGS) entry which is preliminary data.</text>
</comment>
<dbReference type="AlphaFoldDB" id="A0A0V0QKK7"/>
<dbReference type="Gene3D" id="3.30.40.10">
    <property type="entry name" value="Zinc/RING finger domain, C3HC4 (zinc finger)"/>
    <property type="match status" value="1"/>
</dbReference>
<name>A0A0V0QKK7_PSEPJ</name>
<dbReference type="EMBL" id="LDAU01000154">
    <property type="protein sequence ID" value="KRX02592.1"/>
    <property type="molecule type" value="Genomic_DNA"/>
</dbReference>
<proteinExistence type="predicted"/>
<dbReference type="Proteomes" id="UP000054937">
    <property type="component" value="Unassembled WGS sequence"/>
</dbReference>
<dbReference type="InParanoid" id="A0A0V0QKK7"/>
<evidence type="ECO:0000313" key="1">
    <source>
        <dbReference type="EMBL" id="KRX02592.1"/>
    </source>
</evidence>
<sequence>MDLEQLYGEKQSDQKLDLQKIQQSLKKIDFKGQKNIDNFQDKIVVNLFQTFQLNKQNESVQNSQQNFDLQDSLVIIDKPVILFDCFKQHPGQTYDFYAFFYELLQNKNQFSCSFCQQKYDFQNQKENKEQIKNQIIEQLYFHEDVNMILQIVDRSYDKLLYFPSNNYIIPKMCYDLLDEQQQLLKVLNAQKFESLQEYIAILNKNYQNNQNQNEMLQTSNKNHQNFLQNICSKTKQKIIIPVQFLDNINNGSINNNSQMEIEQDQKHLQKKQYDLIQILQQKDIQIKEQSIKINKENFCLLLSQPIIYKEIIQQSFQLRCQQNPYLDGYFTNFCKYRLYKREYIEYFNLICGQIFFQLYNQENYQQAYQKWKNSFTNENIDQICIYLQRQIKISDNQKESKYIQIPVRCNQCSLKQVCDLREMISYIIEKFMNNQNKQQINCPLCQNQLKINQFMKFNQNDMNYLTQEYISDVYVDKRQIYIDTKNNKQQQMNSILQQKNGNSDIKVIGISSRQNIPQMTSKQKALKSDMLTQIINDVNNYSECQRLIYVIEHVKEKLKEKQEKQFLPKIKEILQLICIPDTEKAIQQIFQEYNMFQQSQKQEDIRRIKQGLSQQIIVGSTYERKLSYTRIKFIA</sequence>
<reference evidence="1 2" key="1">
    <citation type="journal article" date="2015" name="Sci. Rep.">
        <title>Genome of the facultative scuticociliatosis pathogen Pseudocohnilembus persalinus provides insight into its virulence through horizontal gene transfer.</title>
        <authorList>
            <person name="Xiong J."/>
            <person name="Wang G."/>
            <person name="Cheng J."/>
            <person name="Tian M."/>
            <person name="Pan X."/>
            <person name="Warren A."/>
            <person name="Jiang C."/>
            <person name="Yuan D."/>
            <person name="Miao W."/>
        </authorList>
    </citation>
    <scope>NUCLEOTIDE SEQUENCE [LARGE SCALE GENOMIC DNA]</scope>
    <source>
        <strain evidence="1">36N120E</strain>
    </source>
</reference>
<protein>
    <submittedName>
        <fullName evidence="1">Uncharacterized protein</fullName>
    </submittedName>
</protein>
<gene>
    <name evidence="1" type="ORF">PPERSA_11932</name>
</gene>
<dbReference type="InterPro" id="IPR013083">
    <property type="entry name" value="Znf_RING/FYVE/PHD"/>
</dbReference>
<accession>A0A0V0QKK7</accession>
<evidence type="ECO:0000313" key="2">
    <source>
        <dbReference type="Proteomes" id="UP000054937"/>
    </source>
</evidence>
<organism evidence="1 2">
    <name type="scientific">Pseudocohnilembus persalinus</name>
    <name type="common">Ciliate</name>
    <dbReference type="NCBI Taxonomy" id="266149"/>
    <lineage>
        <taxon>Eukaryota</taxon>
        <taxon>Sar</taxon>
        <taxon>Alveolata</taxon>
        <taxon>Ciliophora</taxon>
        <taxon>Intramacronucleata</taxon>
        <taxon>Oligohymenophorea</taxon>
        <taxon>Scuticociliatia</taxon>
        <taxon>Philasterida</taxon>
        <taxon>Pseudocohnilembidae</taxon>
        <taxon>Pseudocohnilembus</taxon>
    </lineage>
</organism>